<protein>
    <submittedName>
        <fullName evidence="1">Uncharacterized protein</fullName>
    </submittedName>
</protein>
<name>A0A1Y2IEJ9_TRAC3</name>
<dbReference type="Proteomes" id="UP000193067">
    <property type="component" value="Unassembled WGS sequence"/>
</dbReference>
<reference evidence="1 2" key="1">
    <citation type="journal article" date="2015" name="Biotechnol. Biofuels">
        <title>Enhanced degradation of softwood versus hardwood by the white-rot fungus Pycnoporus coccineus.</title>
        <authorList>
            <person name="Couturier M."/>
            <person name="Navarro D."/>
            <person name="Chevret D."/>
            <person name="Henrissat B."/>
            <person name="Piumi F."/>
            <person name="Ruiz-Duenas F.J."/>
            <person name="Martinez A.T."/>
            <person name="Grigoriev I.V."/>
            <person name="Riley R."/>
            <person name="Lipzen A."/>
            <person name="Berrin J.G."/>
            <person name="Master E.R."/>
            <person name="Rosso M.N."/>
        </authorList>
    </citation>
    <scope>NUCLEOTIDE SEQUENCE [LARGE SCALE GENOMIC DNA]</scope>
    <source>
        <strain evidence="1 2">BRFM310</strain>
    </source>
</reference>
<evidence type="ECO:0000313" key="1">
    <source>
        <dbReference type="EMBL" id="OSC98331.1"/>
    </source>
</evidence>
<organism evidence="1 2">
    <name type="scientific">Trametes coccinea (strain BRFM310)</name>
    <name type="common">Pycnoporus coccineus</name>
    <dbReference type="NCBI Taxonomy" id="1353009"/>
    <lineage>
        <taxon>Eukaryota</taxon>
        <taxon>Fungi</taxon>
        <taxon>Dikarya</taxon>
        <taxon>Basidiomycota</taxon>
        <taxon>Agaricomycotina</taxon>
        <taxon>Agaricomycetes</taxon>
        <taxon>Polyporales</taxon>
        <taxon>Polyporaceae</taxon>
        <taxon>Trametes</taxon>
    </lineage>
</organism>
<proteinExistence type="predicted"/>
<gene>
    <name evidence="1" type="ORF">PYCCODRAFT_1471118</name>
</gene>
<dbReference type="EMBL" id="KZ084139">
    <property type="protein sequence ID" value="OSC98331.1"/>
    <property type="molecule type" value="Genomic_DNA"/>
</dbReference>
<accession>A0A1Y2IEJ9</accession>
<evidence type="ECO:0000313" key="2">
    <source>
        <dbReference type="Proteomes" id="UP000193067"/>
    </source>
</evidence>
<keyword evidence="2" id="KW-1185">Reference proteome</keyword>
<sequence>MLARFEGSSKTANSTLPHGIVVRIKVQHPKYDESRLYIEQKPHEFTFEIPSMHGASQKKLLNSKCIDGKLTANVPTSLMSQANNGLSTLAEFLTFHLTPFVTLPAELLIFDTRVKPFVPDINRYLLTAWSGLIIWKESLHNFDISSQYDSMAKSVILEFACPRIEWRTGSLKEVTLVFRARVREDPARASSKDRKYDWKLTCPYILSFTSTVEHLSIHLTFQSDRACDLSVENNADITTEKKRLLLEFLTTQYLKLVEESGILTATFKTENHAARGFSSPLRDYPGGIWNMEHSQLSNWDDVTNARANSAQGLLAISEESINAQLAEYHQSHASRFQAWNYGYHFQATFARPRVELQSDQRAILWIHIEDASFVPVEPGDVGLPSKSGKQGKKISLKEHHCLAFEVKLVLRSADPPAPGTGYKLCFDTKEARFSTEHSWPTKCPDELYSVLVYIQKDYLPSLANESFLVIDCASFATSQGGTSTGDRSPTLPRLLVHSNGVDTAIDKMAQLSSQAPPIRPVLLIYQPSGDAHASPAFESSSWVARPTARNAFSHGTLAVSQHVFVHNILLARLKPLNATTTFFVVTSGILTPFPRGLQGPTLVPSAGLLTTPPEYAFEHITSTEPLTDCYEYTTVSECVYDGPRFHDKGVMLVCNELSSCCTKNRLTITKNAGAGLYSIVIEGAVTWIVSRTGDQADSDPSIQSGSAEISLTWKWEVLKRDGTKMQTNSVDHIKKSIKVTSTLLSGQVGAWADLESRKKSLHRVFLKNISSFKLDLLEELPRLLPSQPHYTLGKAIFNNAGEVLVELCHGGTDSADKDRGTAPTTSFAATNHKDVDASLRPLLTSHLTPMHA</sequence>
<dbReference type="OrthoDB" id="5429442at2759"/>
<dbReference type="STRING" id="1353009.A0A1Y2IEJ9"/>
<dbReference type="AlphaFoldDB" id="A0A1Y2IEJ9"/>